<evidence type="ECO:0000256" key="1">
    <source>
        <dbReference type="ARBA" id="ARBA00022771"/>
    </source>
</evidence>
<sequence length="184" mass="20781">MMKSRPPPPSTVDDHIEEDDSQKPNLERECCMCGDYGLAEELFQCRICLHRSQHKYCSDLYPKMEKYRTCNWCLRDKEERLIRSSSASSFCLNDNGNGVGLKRPSPPLLGSSGQLQRGAPANSQAVKKQKPVDEAKRERGCIGRKEEEMTKSEDLVNAAAKAGLSRQLSRGKVRRYKLLEEVSS</sequence>
<dbReference type="eggNOG" id="ENOG502S0CS">
    <property type="taxonomic scope" value="Eukaryota"/>
</dbReference>
<dbReference type="GO" id="GO:0008270">
    <property type="term" value="F:zinc ion binding"/>
    <property type="evidence" value="ECO:0007669"/>
    <property type="project" value="UniProtKB-KW"/>
</dbReference>
<feature type="domain" description="PHD-type zinc finger plants" evidence="4">
    <location>
        <begin position="31"/>
        <end position="73"/>
    </location>
</feature>
<feature type="region of interest" description="Disordered" evidence="3">
    <location>
        <begin position="102"/>
        <end position="148"/>
    </location>
</feature>
<dbReference type="OrthoDB" id="1935489at2759"/>
<dbReference type="PANTHER" id="PTHR33779:SF1">
    <property type="entry name" value="EXPRESSED PROTEIN"/>
    <property type="match status" value="1"/>
</dbReference>
<dbReference type="Proteomes" id="UP000017836">
    <property type="component" value="Unassembled WGS sequence"/>
</dbReference>
<keyword evidence="1" id="KW-0479">Metal-binding</keyword>
<feature type="compositionally biased region" description="Basic and acidic residues" evidence="3">
    <location>
        <begin position="130"/>
        <end position="148"/>
    </location>
</feature>
<dbReference type="HOGENOM" id="CLU_088403_0_0_1"/>
<dbReference type="OMA" id="YRTCNWC"/>
<proteinExistence type="predicted"/>
<feature type="compositionally biased region" description="Polar residues" evidence="3">
    <location>
        <begin position="111"/>
        <end position="126"/>
    </location>
</feature>
<dbReference type="EMBL" id="KI394463">
    <property type="protein sequence ID" value="ERN02917.1"/>
    <property type="molecule type" value="Genomic_DNA"/>
</dbReference>
<keyword evidence="6" id="KW-1185">Reference proteome</keyword>
<dbReference type="InterPro" id="IPR056874">
    <property type="entry name" value="PHD_dom_pln"/>
</dbReference>
<gene>
    <name evidence="5" type="ORF">AMTR_s00135p00076860</name>
</gene>
<keyword evidence="1" id="KW-0863">Zinc-finger</keyword>
<keyword evidence="2" id="KW-0862">Zinc</keyword>
<evidence type="ECO:0000259" key="4">
    <source>
        <dbReference type="Pfam" id="PF25054"/>
    </source>
</evidence>
<feature type="region of interest" description="Disordered" evidence="3">
    <location>
        <begin position="1"/>
        <end position="21"/>
    </location>
</feature>
<dbReference type="AlphaFoldDB" id="W1NZ78"/>
<name>W1NZ78_AMBTC</name>
<dbReference type="KEGG" id="atr:18431046"/>
<dbReference type="InterPro" id="IPR011011">
    <property type="entry name" value="Znf_FYVE_PHD"/>
</dbReference>
<reference evidence="6" key="1">
    <citation type="journal article" date="2013" name="Science">
        <title>The Amborella genome and the evolution of flowering plants.</title>
        <authorList>
            <consortium name="Amborella Genome Project"/>
        </authorList>
    </citation>
    <scope>NUCLEOTIDE SEQUENCE [LARGE SCALE GENOMIC DNA]</scope>
</reference>
<organism evidence="5 6">
    <name type="scientific">Amborella trichopoda</name>
    <dbReference type="NCBI Taxonomy" id="13333"/>
    <lineage>
        <taxon>Eukaryota</taxon>
        <taxon>Viridiplantae</taxon>
        <taxon>Streptophyta</taxon>
        <taxon>Embryophyta</taxon>
        <taxon>Tracheophyta</taxon>
        <taxon>Spermatophyta</taxon>
        <taxon>Magnoliopsida</taxon>
        <taxon>Amborellales</taxon>
        <taxon>Amborellaceae</taxon>
        <taxon>Amborella</taxon>
    </lineage>
</organism>
<dbReference type="Gramene" id="ERN02917">
    <property type="protein sequence ID" value="ERN02917"/>
    <property type="gene ID" value="AMTR_s00135p00076860"/>
</dbReference>
<evidence type="ECO:0000313" key="6">
    <source>
        <dbReference type="Proteomes" id="UP000017836"/>
    </source>
</evidence>
<feature type="compositionally biased region" description="Pro residues" evidence="3">
    <location>
        <begin position="1"/>
        <end position="10"/>
    </location>
</feature>
<accession>W1NZ78</accession>
<evidence type="ECO:0000256" key="2">
    <source>
        <dbReference type="ARBA" id="ARBA00022833"/>
    </source>
</evidence>
<dbReference type="PANTHER" id="PTHR33779">
    <property type="entry name" value="EXPRESSED PROTEIN"/>
    <property type="match status" value="1"/>
</dbReference>
<dbReference type="Pfam" id="PF25054">
    <property type="entry name" value="PHD_pln"/>
    <property type="match status" value="1"/>
</dbReference>
<protein>
    <recommendedName>
        <fullName evidence="4">PHD-type zinc finger plants domain-containing protein</fullName>
    </recommendedName>
</protein>
<dbReference type="SUPFAM" id="SSF57903">
    <property type="entry name" value="FYVE/PHD zinc finger"/>
    <property type="match status" value="1"/>
</dbReference>
<evidence type="ECO:0000256" key="3">
    <source>
        <dbReference type="SAM" id="MobiDB-lite"/>
    </source>
</evidence>
<evidence type="ECO:0000313" key="5">
    <source>
        <dbReference type="EMBL" id="ERN02917.1"/>
    </source>
</evidence>